<keyword evidence="5 9" id="KW-0812">Transmembrane</keyword>
<gene>
    <name evidence="12" type="ORF">PLOB_00004573</name>
</gene>
<protein>
    <recommendedName>
        <fullName evidence="11">Sodium/calcium exchanger membrane region domain-containing protein</fullName>
    </recommendedName>
</protein>
<feature type="compositionally biased region" description="Basic and acidic residues" evidence="8">
    <location>
        <begin position="277"/>
        <end position="289"/>
    </location>
</feature>
<feature type="chain" id="PRO_5046221034" description="Sodium/calcium exchanger membrane region domain-containing protein" evidence="10">
    <location>
        <begin position="30"/>
        <end position="553"/>
    </location>
</feature>
<keyword evidence="4" id="KW-0406">Ion transport</keyword>
<dbReference type="Pfam" id="PF01699">
    <property type="entry name" value="Na_Ca_ex"/>
    <property type="match status" value="2"/>
</dbReference>
<dbReference type="NCBIfam" id="TIGR00367">
    <property type="entry name" value="calcium/sodium antiporter"/>
    <property type="match status" value="1"/>
</dbReference>
<feature type="transmembrane region" description="Helical" evidence="9">
    <location>
        <begin position="489"/>
        <end position="509"/>
    </location>
</feature>
<evidence type="ECO:0000256" key="7">
    <source>
        <dbReference type="ARBA" id="ARBA00023136"/>
    </source>
</evidence>
<comment type="similarity">
    <text evidence="2">Belongs to the Ca(2+):cation antiporter (CaCA) (TC 2.A.19) family. SLC24A subfamily.</text>
</comment>
<dbReference type="Proteomes" id="UP001159405">
    <property type="component" value="Unassembled WGS sequence"/>
</dbReference>
<dbReference type="EMBL" id="CALNXK010000012">
    <property type="protein sequence ID" value="CAH3044965.1"/>
    <property type="molecule type" value="Genomic_DNA"/>
</dbReference>
<proteinExistence type="inferred from homology"/>
<keyword evidence="4" id="KW-0813">Transport</keyword>
<comment type="subcellular location">
    <subcellularLocation>
        <location evidence="1">Membrane</location>
        <topology evidence="1">Multi-pass membrane protein</topology>
    </subcellularLocation>
</comment>
<name>A0ABN8N8W5_9CNID</name>
<dbReference type="InterPro" id="IPR004837">
    <property type="entry name" value="NaCa_Exmemb"/>
</dbReference>
<feature type="transmembrane region" description="Helical" evidence="9">
    <location>
        <begin position="385"/>
        <end position="408"/>
    </location>
</feature>
<evidence type="ECO:0000256" key="5">
    <source>
        <dbReference type="ARBA" id="ARBA00022692"/>
    </source>
</evidence>
<feature type="transmembrane region" description="Helical" evidence="9">
    <location>
        <begin position="456"/>
        <end position="477"/>
    </location>
</feature>
<evidence type="ECO:0000256" key="8">
    <source>
        <dbReference type="SAM" id="MobiDB-lite"/>
    </source>
</evidence>
<dbReference type="Gene3D" id="1.20.1420.30">
    <property type="entry name" value="NCX, central ion-binding region"/>
    <property type="match status" value="2"/>
</dbReference>
<dbReference type="PANTHER" id="PTHR10846">
    <property type="entry name" value="SODIUM/POTASSIUM/CALCIUM EXCHANGER"/>
    <property type="match status" value="1"/>
</dbReference>
<feature type="transmembrane region" description="Helical" evidence="9">
    <location>
        <begin position="85"/>
        <end position="106"/>
    </location>
</feature>
<organism evidence="12 13">
    <name type="scientific">Porites lobata</name>
    <dbReference type="NCBI Taxonomy" id="104759"/>
    <lineage>
        <taxon>Eukaryota</taxon>
        <taxon>Metazoa</taxon>
        <taxon>Cnidaria</taxon>
        <taxon>Anthozoa</taxon>
        <taxon>Hexacorallia</taxon>
        <taxon>Scleractinia</taxon>
        <taxon>Fungiina</taxon>
        <taxon>Poritidae</taxon>
        <taxon>Porites</taxon>
    </lineage>
</organism>
<keyword evidence="3" id="KW-0050">Antiport</keyword>
<feature type="compositionally biased region" description="Basic and acidic residues" evidence="8">
    <location>
        <begin position="301"/>
        <end position="339"/>
    </location>
</feature>
<keyword evidence="10" id="KW-0732">Signal</keyword>
<evidence type="ECO:0000256" key="3">
    <source>
        <dbReference type="ARBA" id="ARBA00022449"/>
    </source>
</evidence>
<feature type="domain" description="Sodium/calcium exchanger membrane region" evidence="11">
    <location>
        <begin position="386"/>
        <end position="533"/>
    </location>
</feature>
<keyword evidence="4" id="KW-0109">Calcium transport</keyword>
<reference evidence="12 13" key="1">
    <citation type="submission" date="2022-05" db="EMBL/GenBank/DDBJ databases">
        <authorList>
            <consortium name="Genoscope - CEA"/>
            <person name="William W."/>
        </authorList>
    </citation>
    <scope>NUCLEOTIDE SEQUENCE [LARGE SCALE GENOMIC DNA]</scope>
</reference>
<evidence type="ECO:0000256" key="9">
    <source>
        <dbReference type="SAM" id="Phobius"/>
    </source>
</evidence>
<dbReference type="InterPro" id="IPR004481">
    <property type="entry name" value="K/Na/Ca-exchanger"/>
</dbReference>
<evidence type="ECO:0000256" key="6">
    <source>
        <dbReference type="ARBA" id="ARBA00022989"/>
    </source>
</evidence>
<dbReference type="PANTHER" id="PTHR10846:SF73">
    <property type="entry name" value="SODIUM_CALCIUM EXCHANGER MEMBRANE REGION DOMAIN-CONTAINING PROTEIN"/>
    <property type="match status" value="1"/>
</dbReference>
<feature type="domain" description="Sodium/calcium exchanger membrane region" evidence="11">
    <location>
        <begin position="92"/>
        <end position="234"/>
    </location>
</feature>
<feature type="transmembrane region" description="Helical" evidence="9">
    <location>
        <begin position="156"/>
        <end position="189"/>
    </location>
</feature>
<sequence>MIRRRRFKFQLGFAALLVLCFFSWRRDDAISETAEKPMNVVKEVSDGSFTGRHPLVHETNDARNCSPPSIEEFPGDLFNQRERRLGAVVIHFLVAFYTSWAIAIVCDDYFVPCLELISNKMKLQSDVAGATFMAFGSSAPELFASIIGVFITEGDIGIGTILGSAVFNVLFVIGACGVGAGTVLYLAWWPLVRDNMFYLFSVVILILVLIDSIVTWPEALAMSCSYSIYLIIMYFNPRIEAWLYKITNTNSPEFKSDLHASIGIKANNYGYQKIADEEQSHSEGKEKKPLSSNEQTNSAKETPEEKGDGKKREKQQEERKEDCGEKQPLKGDGLKHRPVPDLTLGTPFNPPEGLAARFCWFLGLPINIAYFFTIPDVKKESCQKWVAVSFIVCIVWIAVSSYTLVWMVTIIGYTFEIPDAVMGLTLVAFGSSVPDCSSSLFIAQKGDGDMAVSNTVGSNTFDVLLCLGVPWLIKAAAWNAPIEISSRGLFVSCFFIVGSVAIAFFVLYLNNWVLNQKVGCIFIVIYFIFLGTSVSMEMFVFGRFRLPMCSIEV</sequence>
<evidence type="ECO:0000256" key="1">
    <source>
        <dbReference type="ARBA" id="ARBA00004141"/>
    </source>
</evidence>
<feature type="transmembrane region" description="Helical" evidence="9">
    <location>
        <begin position="127"/>
        <end position="150"/>
    </location>
</feature>
<feature type="transmembrane region" description="Helical" evidence="9">
    <location>
        <begin position="354"/>
        <end position="373"/>
    </location>
</feature>
<keyword evidence="6 9" id="KW-1133">Transmembrane helix</keyword>
<feature type="transmembrane region" description="Helical" evidence="9">
    <location>
        <begin position="521"/>
        <end position="541"/>
    </location>
</feature>
<dbReference type="InterPro" id="IPR044880">
    <property type="entry name" value="NCX_ion-bd_dom_sf"/>
</dbReference>
<evidence type="ECO:0000256" key="10">
    <source>
        <dbReference type="SAM" id="SignalP"/>
    </source>
</evidence>
<feature type="signal peptide" evidence="10">
    <location>
        <begin position="1"/>
        <end position="29"/>
    </location>
</feature>
<evidence type="ECO:0000313" key="13">
    <source>
        <dbReference type="Proteomes" id="UP001159405"/>
    </source>
</evidence>
<feature type="transmembrane region" description="Helical" evidence="9">
    <location>
        <begin position="220"/>
        <end position="236"/>
    </location>
</feature>
<keyword evidence="13" id="KW-1185">Reference proteome</keyword>
<evidence type="ECO:0000256" key="2">
    <source>
        <dbReference type="ARBA" id="ARBA00005364"/>
    </source>
</evidence>
<evidence type="ECO:0000313" key="12">
    <source>
        <dbReference type="EMBL" id="CAH3044965.1"/>
    </source>
</evidence>
<evidence type="ECO:0000256" key="4">
    <source>
        <dbReference type="ARBA" id="ARBA00022568"/>
    </source>
</evidence>
<comment type="caution">
    <text evidence="12">The sequence shown here is derived from an EMBL/GenBank/DDBJ whole genome shotgun (WGS) entry which is preliminary data.</text>
</comment>
<keyword evidence="7 9" id="KW-0472">Membrane</keyword>
<evidence type="ECO:0000259" key="11">
    <source>
        <dbReference type="Pfam" id="PF01699"/>
    </source>
</evidence>
<accession>A0ABN8N8W5</accession>
<feature type="region of interest" description="Disordered" evidence="8">
    <location>
        <begin position="277"/>
        <end position="342"/>
    </location>
</feature>
<keyword evidence="4" id="KW-0106">Calcium</keyword>
<feature type="transmembrane region" description="Helical" evidence="9">
    <location>
        <begin position="196"/>
        <end position="214"/>
    </location>
</feature>
<feature type="transmembrane region" description="Helical" evidence="9">
    <location>
        <begin position="420"/>
        <end position="444"/>
    </location>
</feature>
<feature type="compositionally biased region" description="Polar residues" evidence="8">
    <location>
        <begin position="290"/>
        <end position="300"/>
    </location>
</feature>